<dbReference type="EMBL" id="JAHKNG010000024">
    <property type="protein sequence ID" value="MBU3031096.1"/>
    <property type="molecule type" value="Genomic_DNA"/>
</dbReference>
<sequence>MTVRIVFPVLFAVFAVPALAERIEGQARTEHVTVFPQGAAIRWQVDLEAAAGTHELILPDLPQGLDPASLRVEAEGARIGSVSLQTARALPGEAPESAAVTEARTRLGDARDALIRFDADVAARRASAEAWRERAGITRDLMRGDSRVDADDLQAMVDEAGGMVADYLARAAAETRDADLMANRRDDVLRGVEQAEQHLAAVIDEAEAHDTLLVALEVAQSPARLTLTGFTGAAGWQPAYDLRLDRASNRLLLERGVIVQQSSGGDWRDVTLTLSTARPSDQSAPTEVMPWFPRIGDPDQIARPRLQSSMGRAADDMAEAAMFDAELAAPVVVETAIVDTGGPAVVYDYPAPVTIRNNADALRLKLDEKTLSPRVFAEATPRFDQTAFLMVEGTNTLNEPILPGTATLHVDGTMIGQTYLDLIVPGDDLRLGFGALDGLTAELRIPEASEGDRGIIRRSNQQTRTETLILRNLTGEDWPLRIVDRIPVATQEDLTVTWRAAPEPSETDPDGRRGLLYWQQDLAAGETREIILTTELRWPEGMVLLP</sequence>
<comment type="caution">
    <text evidence="3">The sequence shown here is derived from an EMBL/GenBank/DDBJ whole genome shotgun (WGS) entry which is preliminary data.</text>
</comment>
<keyword evidence="4" id="KW-1185">Reference proteome</keyword>
<dbReference type="Pfam" id="PF13598">
    <property type="entry name" value="DUF4139"/>
    <property type="match status" value="1"/>
</dbReference>
<dbReference type="NCBIfam" id="TIGR02231">
    <property type="entry name" value="mucoidy inhibitor MuiA family protein"/>
    <property type="match status" value="1"/>
</dbReference>
<evidence type="ECO:0000259" key="2">
    <source>
        <dbReference type="Pfam" id="PF13600"/>
    </source>
</evidence>
<gene>
    <name evidence="3" type="ORF">KNW02_13315</name>
</gene>
<organism evidence="3 4">
    <name type="scientific">Paracoccus marinaquae</name>
    <dbReference type="NCBI Taxonomy" id="2841926"/>
    <lineage>
        <taxon>Bacteria</taxon>
        <taxon>Pseudomonadati</taxon>
        <taxon>Pseudomonadota</taxon>
        <taxon>Alphaproteobacteria</taxon>
        <taxon>Rhodobacterales</taxon>
        <taxon>Paracoccaceae</taxon>
        <taxon>Paracoccus</taxon>
    </lineage>
</organism>
<dbReference type="PANTHER" id="PTHR31005:SF8">
    <property type="entry name" value="DUF4139 DOMAIN-CONTAINING PROTEIN"/>
    <property type="match status" value="1"/>
</dbReference>
<dbReference type="PANTHER" id="PTHR31005">
    <property type="entry name" value="DUF4139 DOMAIN-CONTAINING PROTEIN"/>
    <property type="match status" value="1"/>
</dbReference>
<dbReference type="InterPro" id="IPR037291">
    <property type="entry name" value="DUF4139"/>
</dbReference>
<reference evidence="3" key="1">
    <citation type="submission" date="2021-06" db="EMBL/GenBank/DDBJ databases">
        <title>Paracoccus bacterium XHP0099 sp. nov., isolated from the surface waters of the Yellow Sea.</title>
        <authorList>
            <person name="Xue H."/>
            <person name="Zhang D."/>
        </authorList>
    </citation>
    <scope>NUCLEOTIDE SEQUENCE</scope>
    <source>
        <strain evidence="3">XHP0099</strain>
    </source>
</reference>
<accession>A0ABS6AKJ0</accession>
<evidence type="ECO:0000313" key="4">
    <source>
        <dbReference type="Proteomes" id="UP001166191"/>
    </source>
</evidence>
<feature type="domain" description="DUF4140" evidence="2">
    <location>
        <begin position="32"/>
        <end position="130"/>
    </location>
</feature>
<name>A0ABS6AKJ0_9RHOB</name>
<evidence type="ECO:0000259" key="1">
    <source>
        <dbReference type="Pfam" id="PF13598"/>
    </source>
</evidence>
<dbReference type="Pfam" id="PF13600">
    <property type="entry name" value="DUF4140"/>
    <property type="match status" value="1"/>
</dbReference>
<dbReference type="RefSeq" id="WP_216033768.1">
    <property type="nucleotide sequence ID" value="NZ_JAHKNG010000024.1"/>
</dbReference>
<feature type="domain" description="DUF4139" evidence="1">
    <location>
        <begin position="225"/>
        <end position="540"/>
    </location>
</feature>
<dbReference type="InterPro" id="IPR025554">
    <property type="entry name" value="DUF4140"/>
</dbReference>
<evidence type="ECO:0000313" key="3">
    <source>
        <dbReference type="EMBL" id="MBU3031096.1"/>
    </source>
</evidence>
<protein>
    <submittedName>
        <fullName evidence="3">DUF4139 domain-containing protein</fullName>
    </submittedName>
</protein>
<dbReference type="Proteomes" id="UP001166191">
    <property type="component" value="Unassembled WGS sequence"/>
</dbReference>
<proteinExistence type="predicted"/>
<dbReference type="InterPro" id="IPR011935">
    <property type="entry name" value="CHP02231"/>
</dbReference>